<protein>
    <recommendedName>
        <fullName evidence="3">DUF469 domain-containing protein</fullName>
    </recommendedName>
</protein>
<sequence>MSTKSRRLRKKLYLDEFAILGFEFTCNLNVTEGEFYLLLDELLEFIDKRKLCIAGGDDCKSFNGFICSVHRYGSATNQDRADVELWLKSKEHISNIVVSQLVDANYGV</sequence>
<dbReference type="RefSeq" id="WP_076920940.1">
    <property type="nucleotide sequence ID" value="NZ_CAMAPB010000013.1"/>
</dbReference>
<dbReference type="InterPro" id="IPR007416">
    <property type="entry name" value="YggL_50S_bp"/>
</dbReference>
<dbReference type="Pfam" id="PF04320">
    <property type="entry name" value="YggL_50S_bp"/>
    <property type="match status" value="1"/>
</dbReference>
<dbReference type="PANTHER" id="PTHR38778:SF1">
    <property type="entry name" value="CYTOPLASMIC PROTEIN"/>
    <property type="match status" value="1"/>
</dbReference>
<name>A0A9W4VU19_PSEHA</name>
<accession>A0A9W4VU19</accession>
<keyword evidence="2" id="KW-1185">Reference proteome</keyword>
<dbReference type="AlphaFoldDB" id="A0A9W4VU19"/>
<dbReference type="PANTHER" id="PTHR38778">
    <property type="entry name" value="CYTOPLASMIC PROTEIN-RELATED"/>
    <property type="match status" value="1"/>
</dbReference>
<reference evidence="1" key="1">
    <citation type="submission" date="2022-07" db="EMBL/GenBank/DDBJ databases">
        <authorList>
            <person name="Criscuolo A."/>
        </authorList>
    </citation>
    <scope>NUCLEOTIDE SEQUENCE</scope>
    <source>
        <strain evidence="1">CIP103197</strain>
    </source>
</reference>
<proteinExistence type="predicted"/>
<organism evidence="1 2">
    <name type="scientific">Pseudoalteromonas haloplanktis</name>
    <name type="common">Alteromonas haloplanktis</name>
    <dbReference type="NCBI Taxonomy" id="228"/>
    <lineage>
        <taxon>Bacteria</taxon>
        <taxon>Pseudomonadati</taxon>
        <taxon>Pseudomonadota</taxon>
        <taxon>Gammaproteobacteria</taxon>
        <taxon>Alteromonadales</taxon>
        <taxon>Pseudoalteromonadaceae</taxon>
        <taxon>Pseudoalteromonas</taxon>
    </lineage>
</organism>
<evidence type="ECO:0000313" key="1">
    <source>
        <dbReference type="EMBL" id="CAH9055428.1"/>
    </source>
</evidence>
<comment type="caution">
    <text evidence="1">The sequence shown here is derived from an EMBL/GenBank/DDBJ whole genome shotgun (WGS) entry which is preliminary data.</text>
</comment>
<gene>
    <name evidence="1" type="ORF">PSEHALCIP103_01236</name>
</gene>
<dbReference type="GO" id="GO:0005829">
    <property type="term" value="C:cytosol"/>
    <property type="evidence" value="ECO:0007669"/>
    <property type="project" value="TreeGrafter"/>
</dbReference>
<evidence type="ECO:0008006" key="3">
    <source>
        <dbReference type="Google" id="ProtNLM"/>
    </source>
</evidence>
<dbReference type="Proteomes" id="UP001152447">
    <property type="component" value="Unassembled WGS sequence"/>
</dbReference>
<evidence type="ECO:0000313" key="2">
    <source>
        <dbReference type="Proteomes" id="UP001152447"/>
    </source>
</evidence>
<dbReference type="EMBL" id="CAMAPB010000013">
    <property type="protein sequence ID" value="CAH9055428.1"/>
    <property type="molecule type" value="Genomic_DNA"/>
</dbReference>